<dbReference type="EMBL" id="CP029822">
    <property type="protein sequence ID" value="AZS49784.1"/>
    <property type="molecule type" value="Genomic_DNA"/>
</dbReference>
<dbReference type="CDD" id="cd16017">
    <property type="entry name" value="LptA"/>
    <property type="match status" value="1"/>
</dbReference>
<dbReference type="NCBIfam" id="NF028537">
    <property type="entry name" value="P_eth_NH2_trans"/>
    <property type="match status" value="1"/>
</dbReference>
<dbReference type="InterPro" id="IPR040423">
    <property type="entry name" value="PEA_transferase"/>
</dbReference>
<feature type="domain" description="Sulfatase N-terminal" evidence="9">
    <location>
        <begin position="246"/>
        <end position="538"/>
    </location>
</feature>
<evidence type="ECO:0000313" key="11">
    <source>
        <dbReference type="EMBL" id="AZS49784.1"/>
    </source>
</evidence>
<keyword evidence="7 8" id="KW-0472">Membrane</keyword>
<dbReference type="AlphaFoldDB" id="A0A3Q9JHQ7"/>
<keyword evidence="4 11" id="KW-0808">Transferase</keyword>
<dbReference type="PANTHER" id="PTHR30443">
    <property type="entry name" value="INNER MEMBRANE PROTEIN"/>
    <property type="match status" value="1"/>
</dbReference>
<dbReference type="GO" id="GO:0005886">
    <property type="term" value="C:plasma membrane"/>
    <property type="evidence" value="ECO:0007669"/>
    <property type="project" value="UniProtKB-SubCell"/>
</dbReference>
<dbReference type="InterPro" id="IPR058130">
    <property type="entry name" value="PEA_transf_C"/>
</dbReference>
<evidence type="ECO:0000256" key="8">
    <source>
        <dbReference type="SAM" id="Phobius"/>
    </source>
</evidence>
<dbReference type="InterPro" id="IPR017850">
    <property type="entry name" value="Alkaline_phosphatase_core_sf"/>
</dbReference>
<dbReference type="PANTHER" id="PTHR30443:SF0">
    <property type="entry name" value="PHOSPHOETHANOLAMINE TRANSFERASE EPTA"/>
    <property type="match status" value="1"/>
</dbReference>
<keyword evidence="12" id="KW-1185">Reference proteome</keyword>
<proteinExistence type="predicted"/>
<dbReference type="Gene3D" id="3.40.720.10">
    <property type="entry name" value="Alkaline Phosphatase, subunit A"/>
    <property type="match status" value="1"/>
</dbReference>
<evidence type="ECO:0000256" key="6">
    <source>
        <dbReference type="ARBA" id="ARBA00022989"/>
    </source>
</evidence>
<feature type="domain" description="Phosphoethanolamine transferase N-terminal" evidence="10">
    <location>
        <begin position="68"/>
        <end position="219"/>
    </location>
</feature>
<dbReference type="InterPro" id="IPR000917">
    <property type="entry name" value="Sulfatase_N"/>
</dbReference>
<keyword evidence="2" id="KW-1003">Cell membrane</keyword>
<keyword evidence="3" id="KW-0997">Cell inner membrane</keyword>
<dbReference type="Proteomes" id="UP000273143">
    <property type="component" value="Chromosome"/>
</dbReference>
<accession>A0A3Q9JHQ7</accession>
<feature type="transmembrane region" description="Helical" evidence="8">
    <location>
        <begin position="134"/>
        <end position="153"/>
    </location>
</feature>
<evidence type="ECO:0000256" key="3">
    <source>
        <dbReference type="ARBA" id="ARBA00022519"/>
    </source>
</evidence>
<evidence type="ECO:0000256" key="5">
    <source>
        <dbReference type="ARBA" id="ARBA00022692"/>
    </source>
</evidence>
<keyword evidence="6 8" id="KW-1133">Transmembrane helix</keyword>
<dbReference type="RefSeq" id="WP_127161960.1">
    <property type="nucleotide sequence ID" value="NZ_CP029822.1"/>
</dbReference>
<evidence type="ECO:0000259" key="9">
    <source>
        <dbReference type="Pfam" id="PF00884"/>
    </source>
</evidence>
<dbReference type="Pfam" id="PF08019">
    <property type="entry name" value="EptA_B_N"/>
    <property type="match status" value="1"/>
</dbReference>
<evidence type="ECO:0000256" key="1">
    <source>
        <dbReference type="ARBA" id="ARBA00004429"/>
    </source>
</evidence>
<evidence type="ECO:0000259" key="10">
    <source>
        <dbReference type="Pfam" id="PF08019"/>
    </source>
</evidence>
<dbReference type="SUPFAM" id="SSF53649">
    <property type="entry name" value="Alkaline phosphatase-like"/>
    <property type="match status" value="1"/>
</dbReference>
<evidence type="ECO:0000256" key="4">
    <source>
        <dbReference type="ARBA" id="ARBA00022679"/>
    </source>
</evidence>
<protein>
    <submittedName>
        <fullName evidence="11">Phosphoethanolamine--lipid A transferase</fullName>
    </submittedName>
</protein>
<dbReference type="KEGG" id="emo:DM558_02850"/>
<name>A0A3Q9JHQ7_9GAMM</name>
<reference evidence="12" key="1">
    <citation type="submission" date="2018-06" db="EMBL/GenBank/DDBJ databases">
        <title>Complete genome of Pseudomonas insecticola strain QZS01.</title>
        <authorList>
            <person name="Wang J."/>
            <person name="Su Q."/>
        </authorList>
    </citation>
    <scope>NUCLEOTIDE SEQUENCE [LARGE SCALE GENOMIC DNA]</scope>
    <source>
        <strain evidence="12">QZS01</strain>
    </source>
</reference>
<feature type="transmembrane region" description="Helical" evidence="8">
    <location>
        <begin position="21"/>
        <end position="47"/>
    </location>
</feature>
<organism evidence="11 12">
    <name type="scientific">Entomomonas moraniae</name>
    <dbReference type="NCBI Taxonomy" id="2213226"/>
    <lineage>
        <taxon>Bacteria</taxon>
        <taxon>Pseudomonadati</taxon>
        <taxon>Pseudomonadota</taxon>
        <taxon>Gammaproteobacteria</taxon>
        <taxon>Pseudomonadales</taxon>
        <taxon>Pseudomonadaceae</taxon>
        <taxon>Entomomonas</taxon>
    </lineage>
</organism>
<dbReference type="Pfam" id="PF00884">
    <property type="entry name" value="Sulfatase"/>
    <property type="match status" value="1"/>
</dbReference>
<sequence length="556" mass="63058">MLTTLYKKLQSVTSKLNIIQCNSLSFIWVSALVFTACFNIAFFAKVIDALSMNNKDDYLLFGSFIIFIFCVLNILFTLFFVKPIRKPLLVILLCCSALGSYFSLFYGIYIDNDMLVNIFQTNTYEAITLLNGKLVLWFIIFGLLPSLFVIFFIKVKKISFLKSATLRTVNILISVAILGALYFSLPGEYSFFLKTNKSTLKLISPTNYIYALGDMVNKHYKSEVPFTHIGEDAKRKIATNPQKKKLIIIVVGETSRAQNFSLNGYERETNPLLSKQSNLFNFEHASSCGTATAISVPCMFSNMPRKSFDRTLAINEDNVLDIIARTGVNVYWKDNDSNCKEVCNRVPTLEINKTEPAELCKGGLCYDIQLLNGLDQYINERTDDTVIVIHTNGSHGPAYHERYQKDQEKFTPACKSTEIDSCSQQELVNAYDNTIVNVDFVLNSTIELLKKHSDQFSTAMLYMSDHGESLGEDGFYLHGAPYRIAPKQQTHIPMIFWLSDSFMNNHRINKTCLADKAKNDQNVSHDNLFHTVLGALDVSTKEYDPSLDIFKSCEYE</sequence>
<evidence type="ECO:0000313" key="12">
    <source>
        <dbReference type="Proteomes" id="UP000273143"/>
    </source>
</evidence>
<dbReference type="InterPro" id="IPR012549">
    <property type="entry name" value="EptA-like_N"/>
</dbReference>
<feature type="transmembrane region" description="Helical" evidence="8">
    <location>
        <begin position="59"/>
        <end position="81"/>
    </location>
</feature>
<evidence type="ECO:0000256" key="7">
    <source>
        <dbReference type="ARBA" id="ARBA00023136"/>
    </source>
</evidence>
<comment type="subcellular location">
    <subcellularLocation>
        <location evidence="1">Cell inner membrane</location>
        <topology evidence="1">Multi-pass membrane protein</topology>
    </subcellularLocation>
</comment>
<dbReference type="GO" id="GO:0009244">
    <property type="term" value="P:lipopolysaccharide core region biosynthetic process"/>
    <property type="evidence" value="ECO:0007669"/>
    <property type="project" value="TreeGrafter"/>
</dbReference>
<gene>
    <name evidence="11" type="ORF">DM558_02850</name>
</gene>
<feature type="transmembrane region" description="Helical" evidence="8">
    <location>
        <begin position="165"/>
        <end position="185"/>
    </location>
</feature>
<feature type="transmembrane region" description="Helical" evidence="8">
    <location>
        <begin position="88"/>
        <end position="109"/>
    </location>
</feature>
<evidence type="ECO:0000256" key="2">
    <source>
        <dbReference type="ARBA" id="ARBA00022475"/>
    </source>
</evidence>
<keyword evidence="5 8" id="KW-0812">Transmembrane</keyword>
<dbReference type="GO" id="GO:0016776">
    <property type="term" value="F:phosphotransferase activity, phosphate group as acceptor"/>
    <property type="evidence" value="ECO:0007669"/>
    <property type="project" value="TreeGrafter"/>
</dbReference>